<organism evidence="1 2">
    <name type="scientific">Candidatus Enterococcus wittei</name>
    <dbReference type="NCBI Taxonomy" id="1987383"/>
    <lineage>
        <taxon>Bacteria</taxon>
        <taxon>Bacillati</taxon>
        <taxon>Bacillota</taxon>
        <taxon>Bacilli</taxon>
        <taxon>Lactobacillales</taxon>
        <taxon>Enterococcaceae</taxon>
        <taxon>Enterococcus</taxon>
    </lineage>
</organism>
<dbReference type="STRING" id="1987383.A5844_002373"/>
<accession>A0A242JW94</accession>
<evidence type="ECO:0000313" key="1">
    <source>
        <dbReference type="EMBL" id="OTP09594.1"/>
    </source>
</evidence>
<keyword evidence="2" id="KW-1185">Reference proteome</keyword>
<proteinExistence type="predicted"/>
<dbReference type="RefSeq" id="WP_218776176.1">
    <property type="nucleotide sequence ID" value="NZ_NGMO01000004.1"/>
</dbReference>
<feature type="non-terminal residue" evidence="1">
    <location>
        <position position="227"/>
    </location>
</feature>
<comment type="caution">
    <text evidence="1">The sequence shown here is derived from an EMBL/GenBank/DDBJ whole genome shotgun (WGS) entry which is preliminary data.</text>
</comment>
<sequence>MKIKSINNFYDRKFQIFFDNEETIRVTEPEYFETLVMLIIKILDNNFLYDTTDNSFEFDNCINFLCIIYQSTVYVENIHNKKEIYFTAREEEGYPNLRFFNKTIRKNSEIFFPDFYTYFTGAYSNLNVLYRVLKNFVRKSNLVFDKSKNEVISEFLFIRNKLLIHPEDNLALADYFDNPIIGMNEMDWARSLKEGEDAGTIYHYYHKGSKREIDLAKKFLNYTEEIL</sequence>
<dbReference type="Proteomes" id="UP000194933">
    <property type="component" value="Unassembled WGS sequence"/>
</dbReference>
<dbReference type="AlphaFoldDB" id="A0A242JW94"/>
<evidence type="ECO:0000313" key="2">
    <source>
        <dbReference type="Proteomes" id="UP000194933"/>
    </source>
</evidence>
<dbReference type="EMBL" id="NGMO01000004">
    <property type="protein sequence ID" value="OTP09594.1"/>
    <property type="molecule type" value="Genomic_DNA"/>
</dbReference>
<reference evidence="1 2" key="1">
    <citation type="submission" date="2017-05" db="EMBL/GenBank/DDBJ databases">
        <title>The Genome Sequence of Enterococcus sp. 10A9_DIV0425.</title>
        <authorList>
            <consortium name="The Broad Institute Genomics Platform"/>
            <consortium name="The Broad Institute Genomic Center for Infectious Diseases"/>
            <person name="Earl A."/>
            <person name="Manson A."/>
            <person name="Schwartman J."/>
            <person name="Gilmore M."/>
            <person name="Abouelleil A."/>
            <person name="Cao P."/>
            <person name="Chapman S."/>
            <person name="Cusick C."/>
            <person name="Shea T."/>
            <person name="Young S."/>
            <person name="Neafsey D."/>
            <person name="Nusbaum C."/>
            <person name="Birren B."/>
        </authorList>
    </citation>
    <scope>NUCLEOTIDE SEQUENCE [LARGE SCALE GENOMIC DNA]</scope>
    <source>
        <strain evidence="1 2">10A9_DIV0425</strain>
    </source>
</reference>
<protein>
    <submittedName>
        <fullName evidence="1">Uncharacterized protein</fullName>
    </submittedName>
</protein>
<name>A0A242JW94_9ENTE</name>
<gene>
    <name evidence="1" type="ORF">A5844_002373</name>
</gene>